<protein>
    <recommendedName>
        <fullName evidence="3">DUF1579 domain-containing protein</fullName>
    </recommendedName>
</protein>
<comment type="caution">
    <text evidence="1">The sequence shown here is derived from an EMBL/GenBank/DDBJ whole genome shotgun (WGS) entry which is preliminary data.</text>
</comment>
<sequence length="153" mass="17069">MDGSVPREALKRLDVFVGEWVVESDFPGLAAPAGRSVFEWALDGRFLVQRSEIPVPEAPESTAIVATDPQTGAYTQHYFDSRGVVRLYAMTFADGVWRLLRETPDFSPLAFRQRFTGLVADAGDTIHGTWETSPADGPAAWEQDFTLTYRRSR</sequence>
<evidence type="ECO:0000313" key="1">
    <source>
        <dbReference type="EMBL" id="MFI5673193.1"/>
    </source>
</evidence>
<evidence type="ECO:0000313" key="2">
    <source>
        <dbReference type="Proteomes" id="UP001612415"/>
    </source>
</evidence>
<organism evidence="1 2">
    <name type="scientific">Streptomyces cellulosae</name>
    <dbReference type="NCBI Taxonomy" id="1968"/>
    <lineage>
        <taxon>Bacteria</taxon>
        <taxon>Bacillati</taxon>
        <taxon>Actinomycetota</taxon>
        <taxon>Actinomycetes</taxon>
        <taxon>Kitasatosporales</taxon>
        <taxon>Streptomycetaceae</taxon>
        <taxon>Streptomyces</taxon>
    </lineage>
</organism>
<dbReference type="EMBL" id="JBITDC010000001">
    <property type="protein sequence ID" value="MFI5673193.1"/>
    <property type="molecule type" value="Genomic_DNA"/>
</dbReference>
<evidence type="ECO:0008006" key="3">
    <source>
        <dbReference type="Google" id="ProtNLM"/>
    </source>
</evidence>
<reference evidence="1 2" key="1">
    <citation type="submission" date="2024-10" db="EMBL/GenBank/DDBJ databases">
        <title>The Natural Products Discovery Center: Release of the First 8490 Sequenced Strains for Exploring Actinobacteria Biosynthetic Diversity.</title>
        <authorList>
            <person name="Kalkreuter E."/>
            <person name="Kautsar S.A."/>
            <person name="Yang D."/>
            <person name="Bader C.D."/>
            <person name="Teijaro C.N."/>
            <person name="Fluegel L."/>
            <person name="Davis C.M."/>
            <person name="Simpson J.R."/>
            <person name="Lauterbach L."/>
            <person name="Steele A.D."/>
            <person name="Gui C."/>
            <person name="Meng S."/>
            <person name="Li G."/>
            <person name="Viehrig K."/>
            <person name="Ye F."/>
            <person name="Su P."/>
            <person name="Kiefer A.F."/>
            <person name="Nichols A."/>
            <person name="Cepeda A.J."/>
            <person name="Yan W."/>
            <person name="Fan B."/>
            <person name="Jiang Y."/>
            <person name="Adhikari A."/>
            <person name="Zheng C.-J."/>
            <person name="Schuster L."/>
            <person name="Cowan T.M."/>
            <person name="Smanski M.J."/>
            <person name="Chevrette M.G."/>
            <person name="De Carvalho L.P.S."/>
            <person name="Shen B."/>
        </authorList>
    </citation>
    <scope>NUCLEOTIDE SEQUENCE [LARGE SCALE GENOMIC DNA]</scope>
    <source>
        <strain evidence="1 2">NPDC051599</strain>
    </source>
</reference>
<proteinExistence type="predicted"/>
<gene>
    <name evidence="1" type="ORF">ACIA8P_00765</name>
</gene>
<name>A0ABW7XSZ1_STRCE</name>
<keyword evidence="2" id="KW-1185">Reference proteome</keyword>
<accession>A0ABW7XSZ1</accession>
<dbReference type="Proteomes" id="UP001612415">
    <property type="component" value="Unassembled WGS sequence"/>
</dbReference>
<dbReference type="RefSeq" id="WP_398654249.1">
    <property type="nucleotide sequence ID" value="NZ_JBITDC010000001.1"/>
</dbReference>